<dbReference type="Gene3D" id="3.90.1260.10">
    <property type="entry name" value="Argininosuccinate synthetase, chain A, domain 2"/>
    <property type="match status" value="1"/>
</dbReference>
<feature type="non-terminal residue" evidence="10">
    <location>
        <position position="1"/>
    </location>
</feature>
<keyword evidence="3" id="KW-0055">Arginine biosynthesis</keyword>
<dbReference type="InterPro" id="IPR048267">
    <property type="entry name" value="Arginosuc_syn_N"/>
</dbReference>
<protein>
    <recommendedName>
        <fullName evidence="2">argininosuccinate synthase</fullName>
        <ecNumber evidence="2">6.3.4.5</ecNumber>
    </recommendedName>
</protein>
<dbReference type="InterPro" id="IPR014729">
    <property type="entry name" value="Rossmann-like_a/b/a_fold"/>
</dbReference>
<dbReference type="FunFam" id="3.40.50.620:FF:000019">
    <property type="entry name" value="Argininosuccinate synthase"/>
    <property type="match status" value="1"/>
</dbReference>
<reference evidence="10" key="1">
    <citation type="submission" date="2018-05" db="EMBL/GenBank/DDBJ databases">
        <authorList>
            <person name="Lanie J.A."/>
            <person name="Ng W.-L."/>
            <person name="Kazmierczak K.M."/>
            <person name="Andrzejewski T.M."/>
            <person name="Davidsen T.M."/>
            <person name="Wayne K.J."/>
            <person name="Tettelin H."/>
            <person name="Glass J.I."/>
            <person name="Rusch D."/>
            <person name="Podicherti R."/>
            <person name="Tsui H.-C.T."/>
            <person name="Winkler M.E."/>
        </authorList>
    </citation>
    <scope>NUCLEOTIDE SEQUENCE</scope>
</reference>
<dbReference type="InterPro" id="IPR048268">
    <property type="entry name" value="Arginosuc_syn_C"/>
</dbReference>
<dbReference type="EMBL" id="UINC01070920">
    <property type="protein sequence ID" value="SVC05437.1"/>
    <property type="molecule type" value="Genomic_DNA"/>
</dbReference>
<accession>A0A382J207</accession>
<dbReference type="InterPro" id="IPR001518">
    <property type="entry name" value="Arginosuc_synth"/>
</dbReference>
<dbReference type="Gene3D" id="3.40.50.620">
    <property type="entry name" value="HUPs"/>
    <property type="match status" value="1"/>
</dbReference>
<evidence type="ECO:0000256" key="4">
    <source>
        <dbReference type="ARBA" id="ARBA00022598"/>
    </source>
</evidence>
<evidence type="ECO:0000256" key="2">
    <source>
        <dbReference type="ARBA" id="ARBA00012286"/>
    </source>
</evidence>
<comment type="pathway">
    <text evidence="1">Amino-acid biosynthesis; L-arginine biosynthesis; L-arginine from L-ornithine and carbamoyl phosphate: step 2/3.</text>
</comment>
<dbReference type="GO" id="GO:0006526">
    <property type="term" value="P:L-arginine biosynthetic process"/>
    <property type="evidence" value="ECO:0007669"/>
    <property type="project" value="UniProtKB-UniPathway"/>
</dbReference>
<sequence>MKQKAILAFSGGLDTSVVVKYLQEKHNMDVVTVTVDVGQEDDYKKISAKAKKLGVKKHYNIDARKEFVSDYIFPAIKANALYQKKYCLATALARPLIAQKVLQIAKKEKVTSLAHGCSGKGNDQVRFDLTFHAGSNLPIIAPIRDLNLDRTEELKFAKKHGIKIENVAKKFSIDQNLWGRAIEGGVLENPNNEPPDDAFIWVKTKNLPNKPMYLTIKFEKGIPVAVNGKSMNPIKLIDYINKKAGSCGVGIIDHIEDRVVGIKSREVYETPAAACLIEAHSDLEKMVHTKHETKFKSLVDDEWSWLVYSGLWEDPL</sequence>
<keyword evidence="7" id="KW-0067">ATP-binding</keyword>
<dbReference type="UniPathway" id="UPA00068">
    <property type="reaction ID" value="UER00113"/>
</dbReference>
<organism evidence="10">
    <name type="scientific">marine metagenome</name>
    <dbReference type="NCBI Taxonomy" id="408172"/>
    <lineage>
        <taxon>unclassified sequences</taxon>
        <taxon>metagenomes</taxon>
        <taxon>ecological metagenomes</taxon>
    </lineage>
</organism>
<dbReference type="CDD" id="cd01999">
    <property type="entry name" value="ASS"/>
    <property type="match status" value="1"/>
</dbReference>
<dbReference type="SUPFAM" id="SSF69864">
    <property type="entry name" value="Argininosuccinate synthetase, C-terminal domain"/>
    <property type="match status" value="1"/>
</dbReference>
<dbReference type="NCBIfam" id="NF001770">
    <property type="entry name" value="PRK00509.1"/>
    <property type="match status" value="1"/>
</dbReference>
<proteinExistence type="predicted"/>
<evidence type="ECO:0000256" key="3">
    <source>
        <dbReference type="ARBA" id="ARBA00022571"/>
    </source>
</evidence>
<dbReference type="Pfam" id="PF20979">
    <property type="entry name" value="Arginosuc_syn_C"/>
    <property type="match status" value="1"/>
</dbReference>
<dbReference type="GO" id="GO:0004055">
    <property type="term" value="F:argininosuccinate synthase activity"/>
    <property type="evidence" value="ECO:0007669"/>
    <property type="project" value="UniProtKB-EC"/>
</dbReference>
<evidence type="ECO:0000313" key="10">
    <source>
        <dbReference type="EMBL" id="SVC05437.1"/>
    </source>
</evidence>
<dbReference type="GO" id="GO:0000053">
    <property type="term" value="P:argininosuccinate metabolic process"/>
    <property type="evidence" value="ECO:0007669"/>
    <property type="project" value="TreeGrafter"/>
</dbReference>
<evidence type="ECO:0000256" key="6">
    <source>
        <dbReference type="ARBA" id="ARBA00022741"/>
    </source>
</evidence>
<evidence type="ECO:0000256" key="5">
    <source>
        <dbReference type="ARBA" id="ARBA00022605"/>
    </source>
</evidence>
<evidence type="ECO:0000256" key="1">
    <source>
        <dbReference type="ARBA" id="ARBA00004967"/>
    </source>
</evidence>
<dbReference type="PANTHER" id="PTHR11587:SF2">
    <property type="entry name" value="ARGININOSUCCINATE SYNTHASE"/>
    <property type="match status" value="1"/>
</dbReference>
<dbReference type="SUPFAM" id="SSF52402">
    <property type="entry name" value="Adenine nucleotide alpha hydrolases-like"/>
    <property type="match status" value="1"/>
</dbReference>
<feature type="domain" description="Arginosuccinate synthase-like N-terminal" evidence="8">
    <location>
        <begin position="4"/>
        <end position="162"/>
    </location>
</feature>
<gene>
    <name evidence="10" type="ORF">METZ01_LOCUS258291</name>
</gene>
<evidence type="ECO:0000259" key="8">
    <source>
        <dbReference type="Pfam" id="PF00764"/>
    </source>
</evidence>
<dbReference type="NCBIfam" id="TIGR00032">
    <property type="entry name" value="argG"/>
    <property type="match status" value="1"/>
</dbReference>
<feature type="domain" description="Arginosuccinate synthase C-terminal" evidence="9">
    <location>
        <begin position="171"/>
        <end position="316"/>
    </location>
</feature>
<evidence type="ECO:0000259" key="9">
    <source>
        <dbReference type="Pfam" id="PF20979"/>
    </source>
</evidence>
<dbReference type="InterPro" id="IPR024074">
    <property type="entry name" value="AS_cat/multimer_dom_body"/>
</dbReference>
<dbReference type="Pfam" id="PF00764">
    <property type="entry name" value="Arginosuc_synth"/>
    <property type="match status" value="1"/>
</dbReference>
<dbReference type="PANTHER" id="PTHR11587">
    <property type="entry name" value="ARGININOSUCCINATE SYNTHASE"/>
    <property type="match status" value="1"/>
</dbReference>
<keyword evidence="6" id="KW-0547">Nucleotide-binding</keyword>
<dbReference type="PROSITE" id="PS00564">
    <property type="entry name" value="ARGININOSUCCIN_SYN_1"/>
    <property type="match status" value="1"/>
</dbReference>
<dbReference type="GO" id="GO:0005524">
    <property type="term" value="F:ATP binding"/>
    <property type="evidence" value="ECO:0007669"/>
    <property type="project" value="UniProtKB-KW"/>
</dbReference>
<feature type="non-terminal residue" evidence="10">
    <location>
        <position position="316"/>
    </location>
</feature>
<name>A0A382J207_9ZZZZ</name>
<dbReference type="EC" id="6.3.4.5" evidence="2"/>
<dbReference type="GO" id="GO:0000050">
    <property type="term" value="P:urea cycle"/>
    <property type="evidence" value="ECO:0007669"/>
    <property type="project" value="TreeGrafter"/>
</dbReference>
<keyword evidence="4" id="KW-0436">Ligase</keyword>
<dbReference type="InterPro" id="IPR018223">
    <property type="entry name" value="Arginosuc_synth_CS"/>
</dbReference>
<keyword evidence="5" id="KW-0028">Amino-acid biosynthesis</keyword>
<dbReference type="InterPro" id="IPR023434">
    <property type="entry name" value="Arginosuc_synth_type_1_subfam"/>
</dbReference>
<dbReference type="GO" id="GO:0005737">
    <property type="term" value="C:cytoplasm"/>
    <property type="evidence" value="ECO:0007669"/>
    <property type="project" value="TreeGrafter"/>
</dbReference>
<dbReference type="AlphaFoldDB" id="A0A382J207"/>
<evidence type="ECO:0000256" key="7">
    <source>
        <dbReference type="ARBA" id="ARBA00022840"/>
    </source>
</evidence>